<dbReference type="Proteomes" id="UP001217918">
    <property type="component" value="Unassembled WGS sequence"/>
</dbReference>
<comment type="caution">
    <text evidence="2">The sequence shown here is derived from an EMBL/GenBank/DDBJ whole genome shotgun (WGS) entry which is preliminary data.</text>
</comment>
<evidence type="ECO:0000256" key="1">
    <source>
        <dbReference type="SAM" id="MobiDB-lite"/>
    </source>
</evidence>
<dbReference type="EMBL" id="JAQQPM010000003">
    <property type="protein sequence ID" value="KAK2069937.1"/>
    <property type="molecule type" value="Genomic_DNA"/>
</dbReference>
<gene>
    <name evidence="2" type="ORF">P8C59_004477</name>
</gene>
<evidence type="ECO:0000313" key="3">
    <source>
        <dbReference type="Proteomes" id="UP001217918"/>
    </source>
</evidence>
<name>A0AAD9I455_9PEZI</name>
<sequence>MDSASDPDTDGIYIKTEPDTARHQNAEALTLVKLESTSDDVSGNTDAPAQQLSDMHAASPRAELDPAIEFMLKILEGLNAEIQLDVFLGRVKKTQKKREPRTSGLGNSSNGDKETVRDENEKEISFTLTDVVDRAGSPITKGISLEQENLLSTGEGFFDDSEDRSDTGCEWTGRKLNTTNTCRKSTVGVEKAQIYTSIDSLRQVLASSSTFSGRCKLLSAFLGYGIAAATGVQDPPEAGMAWAREVFGDVLHGFDFFLDRIYPFATLQDDEKNSHFLRLRLQFRLIMDIIESMDKADLSNSFHTLRLPFLEQLAGELAKRRNSGPRADPEIHSRPRFQHLFAGGLESYIKHKLEKFDKALLEELLSADYKGIMKRLSLAKNGTVLGATTPLSQATSTSVSGNRGTGTAQVSPSSYGSASSRGVKRSFGGGYT</sequence>
<reference evidence="2" key="1">
    <citation type="journal article" date="2023" name="Mol. Plant Microbe Interact.">
        <title>Elucidating the Obligate Nature and Biological Capacity of an Invasive Fungal Corn Pathogen.</title>
        <authorList>
            <person name="MacCready J.S."/>
            <person name="Roggenkamp E.M."/>
            <person name="Gdanetz K."/>
            <person name="Chilvers M.I."/>
        </authorList>
    </citation>
    <scope>NUCLEOTIDE SEQUENCE</scope>
    <source>
        <strain evidence="2">PM02</strain>
    </source>
</reference>
<feature type="region of interest" description="Disordered" evidence="1">
    <location>
        <begin position="392"/>
        <end position="432"/>
    </location>
</feature>
<proteinExistence type="predicted"/>
<feature type="compositionally biased region" description="Basic and acidic residues" evidence="1">
    <location>
        <begin position="111"/>
        <end position="120"/>
    </location>
</feature>
<feature type="compositionally biased region" description="Low complexity" evidence="1">
    <location>
        <begin position="411"/>
        <end position="420"/>
    </location>
</feature>
<feature type="compositionally biased region" description="Polar residues" evidence="1">
    <location>
        <begin position="39"/>
        <end position="53"/>
    </location>
</feature>
<feature type="region of interest" description="Disordered" evidence="1">
    <location>
        <begin position="1"/>
        <end position="21"/>
    </location>
</feature>
<dbReference type="AlphaFoldDB" id="A0AAD9I455"/>
<accession>A0AAD9I455</accession>
<feature type="region of interest" description="Disordered" evidence="1">
    <location>
        <begin position="36"/>
        <end position="58"/>
    </location>
</feature>
<feature type="region of interest" description="Disordered" evidence="1">
    <location>
        <begin position="95"/>
        <end position="120"/>
    </location>
</feature>
<organism evidence="2 3">
    <name type="scientific">Phyllachora maydis</name>
    <dbReference type="NCBI Taxonomy" id="1825666"/>
    <lineage>
        <taxon>Eukaryota</taxon>
        <taxon>Fungi</taxon>
        <taxon>Dikarya</taxon>
        <taxon>Ascomycota</taxon>
        <taxon>Pezizomycotina</taxon>
        <taxon>Sordariomycetes</taxon>
        <taxon>Sordariomycetidae</taxon>
        <taxon>Phyllachorales</taxon>
        <taxon>Phyllachoraceae</taxon>
        <taxon>Phyllachora</taxon>
    </lineage>
</organism>
<keyword evidence="3" id="KW-1185">Reference proteome</keyword>
<feature type="compositionally biased region" description="Polar residues" evidence="1">
    <location>
        <begin position="392"/>
        <end position="410"/>
    </location>
</feature>
<evidence type="ECO:0000313" key="2">
    <source>
        <dbReference type="EMBL" id="KAK2069937.1"/>
    </source>
</evidence>
<protein>
    <submittedName>
        <fullName evidence="2">Uncharacterized protein</fullName>
    </submittedName>
</protein>